<dbReference type="EMBL" id="BAABLF010000001">
    <property type="protein sequence ID" value="GAA5185983.1"/>
    <property type="molecule type" value="Genomic_DNA"/>
</dbReference>
<evidence type="ECO:0000256" key="2">
    <source>
        <dbReference type="SAM" id="Phobius"/>
    </source>
</evidence>
<dbReference type="NCBIfam" id="TIGR00254">
    <property type="entry name" value="GGDEF"/>
    <property type="match status" value="1"/>
</dbReference>
<dbReference type="PANTHER" id="PTHR44757">
    <property type="entry name" value="DIGUANYLATE CYCLASE DGCP"/>
    <property type="match status" value="1"/>
</dbReference>
<dbReference type="SUPFAM" id="SSF55073">
    <property type="entry name" value="Nucleotide cyclase"/>
    <property type="match status" value="1"/>
</dbReference>
<dbReference type="Gene3D" id="3.30.70.270">
    <property type="match status" value="1"/>
</dbReference>
<dbReference type="PROSITE" id="PS50113">
    <property type="entry name" value="PAC"/>
    <property type="match status" value="2"/>
</dbReference>
<reference evidence="7" key="1">
    <citation type="journal article" date="2019" name="Int. J. Syst. Evol. Microbiol.">
        <title>The Global Catalogue of Microorganisms (GCM) 10K type strain sequencing project: providing services to taxonomists for standard genome sequencing and annotation.</title>
        <authorList>
            <consortium name="The Broad Institute Genomics Platform"/>
            <consortium name="The Broad Institute Genome Sequencing Center for Infectious Disease"/>
            <person name="Wu L."/>
            <person name="Ma J."/>
        </authorList>
    </citation>
    <scope>NUCLEOTIDE SEQUENCE [LARGE SCALE GENOMIC DNA]</scope>
    <source>
        <strain evidence="7">JCM 18720</strain>
    </source>
</reference>
<dbReference type="SMART" id="SM00086">
    <property type="entry name" value="PAC"/>
    <property type="match status" value="2"/>
</dbReference>
<evidence type="ECO:0008006" key="8">
    <source>
        <dbReference type="Google" id="ProtNLM"/>
    </source>
</evidence>
<dbReference type="CDD" id="cd00130">
    <property type="entry name" value="PAS"/>
    <property type="match status" value="2"/>
</dbReference>
<evidence type="ECO:0000259" key="5">
    <source>
        <dbReference type="PROSITE" id="PS50887"/>
    </source>
</evidence>
<feature type="domain" description="PAS" evidence="3">
    <location>
        <begin position="215"/>
        <end position="267"/>
    </location>
</feature>
<feature type="domain" description="PAC" evidence="4">
    <location>
        <begin position="398"/>
        <end position="450"/>
    </location>
</feature>
<sequence>MAEKTLKLLFVGACGSALALLLWLPDVELSGELLSLVLSLTVPPLLLLTILVLALGLLAASLSLLFVTPKSYWQRWLRGWPDPAVILDSEGRTVAMSRAGQIWLNKSGFQGEQASGVIELEGAIAPGQRAHFQHQRDLFFKTDGELGSRVWLSFSEPDRKVLLRFKRLSFRRRPYALALLSVRAAHCDEVGQGVSDLAQRFADTFELGAIGLAHMSLSGHFINVNQAFTDFIGYSKEELVDRELHSITCPEDVPGDLRQFETLLSGQRSHYCADVRYLHRDGHRVWGRLTVTLVTADPDYFIVAIEDVSEEKRAQRALSASEHKLRVMVEYWSEQALAWIATPDLTRFHYVNAGVETLLGRTRGELYDNPGLLLSQIHPEDRDAVMAGRGDRLAAQGWDLQYRVCRPDGTIRFVRDRGQGILDGEGEQQYLVGVIQDVTDEVRRRDELHGSLQKLNRAYCELSESARMEPLTGLLNRQAFMMELRRESVRCQRHGSSAALVFIDLNDFKEINDELGHGIGDQVLIKVAEYLKQNVRQSDMVGRFGGDEFLILLVNTDEGQGEQFCQGILDPGVPLAIPGCDRAILRLSWGVCALDGQDLSCDQALEVADQRMYRHKQRSKRALPAPNSAKGEEKSGAHTVA</sequence>
<accession>A0ABP9RT88</accession>
<dbReference type="PROSITE" id="PS50112">
    <property type="entry name" value="PAS"/>
    <property type="match status" value="2"/>
</dbReference>
<keyword evidence="2" id="KW-0812">Transmembrane</keyword>
<dbReference type="InterPro" id="IPR000700">
    <property type="entry name" value="PAS-assoc_C"/>
</dbReference>
<dbReference type="Proteomes" id="UP001501600">
    <property type="component" value="Unassembled WGS sequence"/>
</dbReference>
<keyword evidence="7" id="KW-1185">Reference proteome</keyword>
<dbReference type="Pfam" id="PF08447">
    <property type="entry name" value="PAS_3"/>
    <property type="match status" value="2"/>
</dbReference>
<dbReference type="InterPro" id="IPR001610">
    <property type="entry name" value="PAC"/>
</dbReference>
<proteinExistence type="predicted"/>
<dbReference type="PROSITE" id="PS50887">
    <property type="entry name" value="GGDEF"/>
    <property type="match status" value="1"/>
</dbReference>
<feature type="transmembrane region" description="Helical" evidence="2">
    <location>
        <begin position="7"/>
        <end position="25"/>
    </location>
</feature>
<name>A0ABP9RT88_9GAMM</name>
<comment type="caution">
    <text evidence="6">The sequence shown here is derived from an EMBL/GenBank/DDBJ whole genome shotgun (WGS) entry which is preliminary data.</text>
</comment>
<dbReference type="InterPro" id="IPR000160">
    <property type="entry name" value="GGDEF_dom"/>
</dbReference>
<evidence type="ECO:0000259" key="3">
    <source>
        <dbReference type="PROSITE" id="PS50112"/>
    </source>
</evidence>
<keyword evidence="2" id="KW-1133">Transmembrane helix</keyword>
<dbReference type="SMART" id="SM00091">
    <property type="entry name" value="PAS"/>
    <property type="match status" value="3"/>
</dbReference>
<keyword evidence="2" id="KW-0472">Membrane</keyword>
<dbReference type="SMART" id="SM00267">
    <property type="entry name" value="GGDEF"/>
    <property type="match status" value="1"/>
</dbReference>
<dbReference type="Gene3D" id="3.30.450.20">
    <property type="entry name" value="PAS domain"/>
    <property type="match status" value="2"/>
</dbReference>
<protein>
    <recommendedName>
        <fullName evidence="8">Diguanylate cyclase</fullName>
    </recommendedName>
</protein>
<dbReference type="PANTHER" id="PTHR44757:SF2">
    <property type="entry name" value="BIOFILM ARCHITECTURE MAINTENANCE PROTEIN MBAA"/>
    <property type="match status" value="1"/>
</dbReference>
<dbReference type="InterPro" id="IPR043128">
    <property type="entry name" value="Rev_trsase/Diguanyl_cyclase"/>
</dbReference>
<dbReference type="SUPFAM" id="SSF55785">
    <property type="entry name" value="PYP-like sensor domain (PAS domain)"/>
    <property type="match status" value="2"/>
</dbReference>
<dbReference type="Pfam" id="PF00990">
    <property type="entry name" value="GGDEF"/>
    <property type="match status" value="1"/>
</dbReference>
<evidence type="ECO:0000313" key="6">
    <source>
        <dbReference type="EMBL" id="GAA5185983.1"/>
    </source>
</evidence>
<evidence type="ECO:0000256" key="1">
    <source>
        <dbReference type="SAM" id="MobiDB-lite"/>
    </source>
</evidence>
<dbReference type="RefSeq" id="WP_345315027.1">
    <property type="nucleotide sequence ID" value="NZ_BAABLF010000001.1"/>
</dbReference>
<feature type="region of interest" description="Disordered" evidence="1">
    <location>
        <begin position="616"/>
        <end position="641"/>
    </location>
</feature>
<feature type="domain" description="PAS" evidence="3">
    <location>
        <begin position="321"/>
        <end position="385"/>
    </location>
</feature>
<feature type="transmembrane region" description="Helical" evidence="2">
    <location>
        <begin position="45"/>
        <end position="68"/>
    </location>
</feature>
<feature type="domain" description="PAC" evidence="4">
    <location>
        <begin position="271"/>
        <end position="320"/>
    </location>
</feature>
<evidence type="ECO:0000313" key="7">
    <source>
        <dbReference type="Proteomes" id="UP001501600"/>
    </source>
</evidence>
<evidence type="ECO:0000259" key="4">
    <source>
        <dbReference type="PROSITE" id="PS50113"/>
    </source>
</evidence>
<dbReference type="InterPro" id="IPR000014">
    <property type="entry name" value="PAS"/>
</dbReference>
<dbReference type="InterPro" id="IPR013655">
    <property type="entry name" value="PAS_fold_3"/>
</dbReference>
<organism evidence="6 7">
    <name type="scientific">Ferrimonas gelatinilytica</name>
    <dbReference type="NCBI Taxonomy" id="1255257"/>
    <lineage>
        <taxon>Bacteria</taxon>
        <taxon>Pseudomonadati</taxon>
        <taxon>Pseudomonadota</taxon>
        <taxon>Gammaproteobacteria</taxon>
        <taxon>Alteromonadales</taxon>
        <taxon>Ferrimonadaceae</taxon>
        <taxon>Ferrimonas</taxon>
    </lineage>
</organism>
<dbReference type="InterPro" id="IPR029787">
    <property type="entry name" value="Nucleotide_cyclase"/>
</dbReference>
<gene>
    <name evidence="6" type="ORF">GCM10025772_00540</name>
</gene>
<dbReference type="InterPro" id="IPR052155">
    <property type="entry name" value="Biofilm_reg_signaling"/>
</dbReference>
<dbReference type="InterPro" id="IPR035965">
    <property type="entry name" value="PAS-like_dom_sf"/>
</dbReference>
<dbReference type="NCBIfam" id="TIGR00229">
    <property type="entry name" value="sensory_box"/>
    <property type="match status" value="2"/>
</dbReference>
<feature type="domain" description="GGDEF" evidence="5">
    <location>
        <begin position="496"/>
        <end position="628"/>
    </location>
</feature>
<feature type="compositionally biased region" description="Basic and acidic residues" evidence="1">
    <location>
        <begin position="630"/>
        <end position="641"/>
    </location>
</feature>
<dbReference type="CDD" id="cd01949">
    <property type="entry name" value="GGDEF"/>
    <property type="match status" value="1"/>
</dbReference>